<evidence type="ECO:0000313" key="8">
    <source>
        <dbReference type="Proteomes" id="UP001229355"/>
    </source>
</evidence>
<dbReference type="Gene3D" id="3.40.50.300">
    <property type="entry name" value="P-loop containing nucleotide triphosphate hydrolases"/>
    <property type="match status" value="1"/>
</dbReference>
<evidence type="ECO:0000259" key="6">
    <source>
        <dbReference type="PROSITE" id="PS50893"/>
    </source>
</evidence>
<feature type="region of interest" description="Disordered" evidence="5">
    <location>
        <begin position="269"/>
        <end position="290"/>
    </location>
</feature>
<evidence type="ECO:0000256" key="1">
    <source>
        <dbReference type="ARBA" id="ARBA00005417"/>
    </source>
</evidence>
<keyword evidence="8" id="KW-1185">Reference proteome</keyword>
<dbReference type="InterPro" id="IPR050166">
    <property type="entry name" value="ABC_transporter_ATP-bind"/>
</dbReference>
<dbReference type="RefSeq" id="WP_280663665.1">
    <property type="nucleotide sequence ID" value="NZ_CP120375.1"/>
</dbReference>
<dbReference type="InterPro" id="IPR003439">
    <property type="entry name" value="ABC_transporter-like_ATP-bd"/>
</dbReference>
<dbReference type="SMART" id="SM00382">
    <property type="entry name" value="AAA"/>
    <property type="match status" value="1"/>
</dbReference>
<gene>
    <name evidence="7" type="ORF">PZN02_006012</name>
</gene>
<dbReference type="InterPro" id="IPR017871">
    <property type="entry name" value="ABC_transporter-like_CS"/>
</dbReference>
<evidence type="ECO:0000256" key="4">
    <source>
        <dbReference type="ARBA" id="ARBA00022840"/>
    </source>
</evidence>
<keyword evidence="7" id="KW-0614">Plasmid</keyword>
<protein>
    <submittedName>
        <fullName evidence="7">ABC transporter ATP-binding protein</fullName>
    </submittedName>
</protein>
<dbReference type="GO" id="GO:0005524">
    <property type="term" value="F:ATP binding"/>
    <property type="evidence" value="ECO:0007669"/>
    <property type="project" value="UniProtKB-KW"/>
</dbReference>
<dbReference type="Pfam" id="PF00005">
    <property type="entry name" value="ABC_tran"/>
    <property type="match status" value="1"/>
</dbReference>
<dbReference type="PANTHER" id="PTHR42788:SF13">
    <property type="entry name" value="ALIPHATIC SULFONATES IMPORT ATP-BINDING PROTEIN SSUB"/>
    <property type="match status" value="1"/>
</dbReference>
<dbReference type="PROSITE" id="PS00211">
    <property type="entry name" value="ABC_TRANSPORTER_1"/>
    <property type="match status" value="1"/>
</dbReference>
<dbReference type="InterPro" id="IPR003593">
    <property type="entry name" value="AAA+_ATPase"/>
</dbReference>
<keyword evidence="2" id="KW-0813">Transport</keyword>
<dbReference type="Proteomes" id="UP001229355">
    <property type="component" value="Plasmid unnamed"/>
</dbReference>
<geneLocation type="plasmid" evidence="7 8">
    <name>unnamed</name>
</geneLocation>
<feature type="domain" description="ABC transporter" evidence="6">
    <location>
        <begin position="20"/>
        <end position="251"/>
    </location>
</feature>
<dbReference type="PANTHER" id="PTHR42788">
    <property type="entry name" value="TAURINE IMPORT ATP-BINDING PROTEIN-RELATED"/>
    <property type="match status" value="1"/>
</dbReference>
<keyword evidence="3" id="KW-0547">Nucleotide-binding</keyword>
<feature type="compositionally biased region" description="Basic and acidic residues" evidence="5">
    <location>
        <begin position="278"/>
        <end position="290"/>
    </location>
</feature>
<name>A0ABY8DRZ8_9HYPH</name>
<evidence type="ECO:0000256" key="2">
    <source>
        <dbReference type="ARBA" id="ARBA00022448"/>
    </source>
</evidence>
<dbReference type="PROSITE" id="PS50893">
    <property type="entry name" value="ABC_TRANSPORTER_2"/>
    <property type="match status" value="1"/>
</dbReference>
<organism evidence="7 8">
    <name type="scientific">Sinorhizobium garamanticum</name>
    <dbReference type="NCBI Taxonomy" id="680247"/>
    <lineage>
        <taxon>Bacteria</taxon>
        <taxon>Pseudomonadati</taxon>
        <taxon>Pseudomonadota</taxon>
        <taxon>Alphaproteobacteria</taxon>
        <taxon>Hyphomicrobiales</taxon>
        <taxon>Rhizobiaceae</taxon>
        <taxon>Sinorhizobium/Ensifer group</taxon>
        <taxon>Sinorhizobium</taxon>
    </lineage>
</organism>
<accession>A0ABY8DRZ8</accession>
<dbReference type="InterPro" id="IPR027417">
    <property type="entry name" value="P-loop_NTPase"/>
</dbReference>
<proteinExistence type="inferred from homology"/>
<sequence length="290" mass="31512">MNRIYPSSTFQGNVAPALEIRHLDKSFTVAGRELKVLAGVDLSVKTGEFVTIVGASGCGKSTLLRLILGLDLDYSGDILVDGAPVRRPGLDRSIVFQDHRLLPWLTVEGNVAAALQRSPLSRSAKQETVREHIDLVGLSQFAKAYPAQLSGGMAQRVAIARALVNRPRFLLLDEPLGALDALTRLKLQEELKRIVQHEGTTALLVTHDVDEAVHLGHRVVIMQPHPGRIATILSIPEQARQDRSSREFIYLRDKVLGVLGIGAAARQTTAQAGAAESSCEKGRKPTSCER</sequence>
<dbReference type="EMBL" id="CP120375">
    <property type="protein sequence ID" value="WEX91706.1"/>
    <property type="molecule type" value="Genomic_DNA"/>
</dbReference>
<evidence type="ECO:0000256" key="5">
    <source>
        <dbReference type="SAM" id="MobiDB-lite"/>
    </source>
</evidence>
<keyword evidence="4 7" id="KW-0067">ATP-binding</keyword>
<dbReference type="SUPFAM" id="SSF52540">
    <property type="entry name" value="P-loop containing nucleoside triphosphate hydrolases"/>
    <property type="match status" value="1"/>
</dbReference>
<evidence type="ECO:0000313" key="7">
    <source>
        <dbReference type="EMBL" id="WEX91706.1"/>
    </source>
</evidence>
<dbReference type="CDD" id="cd03293">
    <property type="entry name" value="ABC_NrtD_SsuB_transporters"/>
    <property type="match status" value="1"/>
</dbReference>
<comment type="similarity">
    <text evidence="1">Belongs to the ABC transporter superfamily.</text>
</comment>
<reference evidence="7 8" key="1">
    <citation type="submission" date="2023-03" db="EMBL/GenBank/DDBJ databases">
        <authorList>
            <person name="Kaur S."/>
            <person name="Espinosa-Saiz D."/>
            <person name="Velazquez E."/>
            <person name="Menendez E."/>
            <person name="diCenzo G.C."/>
        </authorList>
    </citation>
    <scope>NUCLEOTIDE SEQUENCE [LARGE SCALE GENOMIC DNA]</scope>
    <source>
        <strain evidence="7 8">LMG 24692</strain>
        <plasmid evidence="7 8">unnamed</plasmid>
    </source>
</reference>
<evidence type="ECO:0000256" key="3">
    <source>
        <dbReference type="ARBA" id="ARBA00022741"/>
    </source>
</evidence>